<comment type="caution">
    <text evidence="1">The sequence shown here is derived from an EMBL/GenBank/DDBJ whole genome shotgun (WGS) entry which is preliminary data.</text>
</comment>
<gene>
    <name evidence="1" type="ORF">IAC69_02375</name>
</gene>
<dbReference type="EMBL" id="JADINC010000034">
    <property type="protein sequence ID" value="MBO8425305.1"/>
    <property type="molecule type" value="Genomic_DNA"/>
</dbReference>
<reference evidence="1" key="2">
    <citation type="journal article" date="2021" name="PeerJ">
        <title>Extensive microbial diversity within the chicken gut microbiome revealed by metagenomics and culture.</title>
        <authorList>
            <person name="Gilroy R."/>
            <person name="Ravi A."/>
            <person name="Getino M."/>
            <person name="Pursley I."/>
            <person name="Horton D.L."/>
            <person name="Alikhan N.F."/>
            <person name="Baker D."/>
            <person name="Gharbi K."/>
            <person name="Hall N."/>
            <person name="Watson M."/>
            <person name="Adriaenssens E.M."/>
            <person name="Foster-Nyarko E."/>
            <person name="Jarju S."/>
            <person name="Secka A."/>
            <person name="Antonio M."/>
            <person name="Oren A."/>
            <person name="Chaudhuri R.R."/>
            <person name="La Ragione R."/>
            <person name="Hildebrand F."/>
            <person name="Pallen M.J."/>
        </authorList>
    </citation>
    <scope>NUCLEOTIDE SEQUENCE</scope>
    <source>
        <strain evidence="1">8207</strain>
    </source>
</reference>
<name>A0A9D9DFR3_9PROT</name>
<dbReference type="Proteomes" id="UP000823630">
    <property type="component" value="Unassembled WGS sequence"/>
</dbReference>
<protein>
    <submittedName>
        <fullName evidence="1">Uncharacterized protein</fullName>
    </submittedName>
</protein>
<dbReference type="AlphaFoldDB" id="A0A9D9DFR3"/>
<proteinExistence type="predicted"/>
<evidence type="ECO:0000313" key="1">
    <source>
        <dbReference type="EMBL" id="MBO8425305.1"/>
    </source>
</evidence>
<evidence type="ECO:0000313" key="2">
    <source>
        <dbReference type="Proteomes" id="UP000823630"/>
    </source>
</evidence>
<reference evidence="1" key="1">
    <citation type="submission" date="2020-10" db="EMBL/GenBank/DDBJ databases">
        <authorList>
            <person name="Gilroy R."/>
        </authorList>
    </citation>
    <scope>NUCLEOTIDE SEQUENCE</scope>
    <source>
        <strain evidence="1">8207</strain>
    </source>
</reference>
<sequence>MFTADWVFGLDKQLREMGMDSDAQSFDEIRENLSHRHVLDADTFAEHCVYVILAGGFSQKTAKRIHGEIMDFLRTRGSDFDGLFAMFHNKNKINAVCKIWNSRAQLRDEYYSLNDTDARVGYLARLPHIGKITANHLARNLGEDVVKYDIWIQRLGALYAGNPALGAKIDNKKLCPEIRSACDAMFDDLCRQTGLPRGYIDVVLWKSAQVGLIKELKHECKN</sequence>
<organism evidence="1 2">
    <name type="scientific">Candidatus Enterousia avistercoris</name>
    <dbReference type="NCBI Taxonomy" id="2840788"/>
    <lineage>
        <taxon>Bacteria</taxon>
        <taxon>Pseudomonadati</taxon>
        <taxon>Pseudomonadota</taxon>
        <taxon>Alphaproteobacteria</taxon>
        <taxon>Candidatus Enterousia</taxon>
    </lineage>
</organism>
<accession>A0A9D9DFR3</accession>